<evidence type="ECO:0000259" key="1">
    <source>
        <dbReference type="Pfam" id="PF07045"/>
    </source>
</evidence>
<dbReference type="RefSeq" id="WP_380255283.1">
    <property type="nucleotide sequence ID" value="NZ_JBHUII010000013.1"/>
</dbReference>
<dbReference type="PANTHER" id="PTHR41521">
    <property type="match status" value="1"/>
</dbReference>
<keyword evidence="3" id="KW-1185">Reference proteome</keyword>
<dbReference type="SUPFAM" id="SSF54909">
    <property type="entry name" value="Dimeric alpha+beta barrel"/>
    <property type="match status" value="1"/>
</dbReference>
<accession>A0ABW5BRA9</accession>
<sequence>MSAYILVDTKINNLEIYEEYKVLAKPLAEKYGGIYRTRGGDMEVVENDLWSPTRIVLIEFPDMESAKRFINSSDYAPIKAMRHANAECTLTILDGI</sequence>
<evidence type="ECO:0000313" key="3">
    <source>
        <dbReference type="Proteomes" id="UP001597294"/>
    </source>
</evidence>
<dbReference type="Gene3D" id="3.30.70.100">
    <property type="match status" value="1"/>
</dbReference>
<organism evidence="2 3">
    <name type="scientific">Kiloniella antarctica</name>
    <dbReference type="NCBI Taxonomy" id="1550907"/>
    <lineage>
        <taxon>Bacteria</taxon>
        <taxon>Pseudomonadati</taxon>
        <taxon>Pseudomonadota</taxon>
        <taxon>Alphaproteobacteria</taxon>
        <taxon>Rhodospirillales</taxon>
        <taxon>Kiloniellaceae</taxon>
        <taxon>Kiloniella</taxon>
    </lineage>
</organism>
<dbReference type="InterPro" id="IPR010753">
    <property type="entry name" value="DUF1330"/>
</dbReference>
<gene>
    <name evidence="2" type="ORF">ACFSKO_20705</name>
</gene>
<dbReference type="EMBL" id="JBHUII010000013">
    <property type="protein sequence ID" value="MFD2208046.1"/>
    <property type="molecule type" value="Genomic_DNA"/>
</dbReference>
<evidence type="ECO:0000313" key="2">
    <source>
        <dbReference type="EMBL" id="MFD2208046.1"/>
    </source>
</evidence>
<protein>
    <submittedName>
        <fullName evidence="2">DUF1330 domain-containing protein</fullName>
    </submittedName>
</protein>
<reference evidence="3" key="1">
    <citation type="journal article" date="2019" name="Int. J. Syst. Evol. Microbiol.">
        <title>The Global Catalogue of Microorganisms (GCM) 10K type strain sequencing project: providing services to taxonomists for standard genome sequencing and annotation.</title>
        <authorList>
            <consortium name="The Broad Institute Genomics Platform"/>
            <consortium name="The Broad Institute Genome Sequencing Center for Infectious Disease"/>
            <person name="Wu L."/>
            <person name="Ma J."/>
        </authorList>
    </citation>
    <scope>NUCLEOTIDE SEQUENCE [LARGE SCALE GENOMIC DNA]</scope>
    <source>
        <strain evidence="3">CGMCC 4.7192</strain>
    </source>
</reference>
<dbReference type="InterPro" id="IPR011008">
    <property type="entry name" value="Dimeric_a/b-barrel"/>
</dbReference>
<comment type="caution">
    <text evidence="2">The sequence shown here is derived from an EMBL/GenBank/DDBJ whole genome shotgun (WGS) entry which is preliminary data.</text>
</comment>
<feature type="domain" description="DUF1330" evidence="1">
    <location>
        <begin position="2"/>
        <end position="95"/>
    </location>
</feature>
<name>A0ABW5BRA9_9PROT</name>
<dbReference type="Proteomes" id="UP001597294">
    <property type="component" value="Unassembled WGS sequence"/>
</dbReference>
<dbReference type="Pfam" id="PF07045">
    <property type="entry name" value="DUF1330"/>
    <property type="match status" value="1"/>
</dbReference>
<dbReference type="PANTHER" id="PTHR41521:SF4">
    <property type="entry name" value="BLR0684 PROTEIN"/>
    <property type="match status" value="1"/>
</dbReference>
<proteinExistence type="predicted"/>